<evidence type="ECO:0000256" key="5">
    <source>
        <dbReference type="ARBA" id="ARBA00023004"/>
    </source>
</evidence>
<organism evidence="6 7">
    <name type="scientific">Filimonas lacunae</name>
    <dbReference type="NCBI Taxonomy" id="477680"/>
    <lineage>
        <taxon>Bacteria</taxon>
        <taxon>Pseudomonadati</taxon>
        <taxon>Bacteroidota</taxon>
        <taxon>Chitinophagia</taxon>
        <taxon>Chitinophagales</taxon>
        <taxon>Chitinophagaceae</taxon>
        <taxon>Filimonas</taxon>
    </lineage>
</organism>
<dbReference type="NCBIfam" id="TIGR01413">
    <property type="entry name" value="Dyp_perox_fam"/>
    <property type="match status" value="1"/>
</dbReference>
<dbReference type="AlphaFoldDB" id="A0A173MKZ6"/>
<dbReference type="GO" id="GO:0046872">
    <property type="term" value="F:metal ion binding"/>
    <property type="evidence" value="ECO:0007669"/>
    <property type="project" value="UniProtKB-KW"/>
</dbReference>
<sequence>MNTLDTHDIQGIILKGYAQLPASHFLLLAIDSNNQVGPWLQKVAEQVMPGNRKPTTQALNIAFTYTGLQALGLPADAMQTFPLELEDGMTTPHKQLFLGDFDYNDPRKWHWGGPTNEPVHALLMLYALDEDTLDELYQQQVQQLPTGVRLIKKLETSVLSKRKEHFGFRDGIAQPTIEGLSRTDTPENTVAAGEFILGYKNSYQQYPDSPVVTSTPAATHLPEATTNNTHDLGKNGSYLVFRQMEQNVQQFWQYMHDATAENGETNAEEMIKLAAKMMGRWPSGAPICLSPDKDDSSMENHDSFAYRASDSEGLKCPIGSHIRRTNPRDAMDVDLKTSIEISNKHRILRRGRSYGKPVCESLEPSEILSSKNFEGERGLHFLCFNTSIARQFEFIQNAWVNNPKLFNLNNERDPIIGNNHHPEDEHKSGFFSTPRNGLRKRLSNIPPFVTVKGGAYFFMPGIKALSYLSTL</sequence>
<proteinExistence type="predicted"/>
<gene>
    <name evidence="6" type="ORF">SAMN05421788_112133</name>
</gene>
<keyword evidence="7" id="KW-1185">Reference proteome</keyword>
<evidence type="ECO:0000256" key="1">
    <source>
        <dbReference type="ARBA" id="ARBA00001970"/>
    </source>
</evidence>
<dbReference type="GO" id="GO:0020037">
    <property type="term" value="F:heme binding"/>
    <property type="evidence" value="ECO:0007669"/>
    <property type="project" value="InterPro"/>
</dbReference>
<name>A0A173MKZ6_9BACT</name>
<keyword evidence="4" id="KW-0560">Oxidoreductase</keyword>
<dbReference type="EMBL" id="FTOR01000012">
    <property type="protein sequence ID" value="SIT33366.1"/>
    <property type="molecule type" value="Genomic_DNA"/>
</dbReference>
<evidence type="ECO:0000313" key="7">
    <source>
        <dbReference type="Proteomes" id="UP000186917"/>
    </source>
</evidence>
<comment type="cofactor">
    <cofactor evidence="1">
        <name>heme b</name>
        <dbReference type="ChEBI" id="CHEBI:60344"/>
    </cofactor>
</comment>
<dbReference type="PROSITE" id="PS51404">
    <property type="entry name" value="DYP_PEROXIDASE"/>
    <property type="match status" value="1"/>
</dbReference>
<dbReference type="KEGG" id="fln:FLA_4361"/>
<dbReference type="Proteomes" id="UP000186917">
    <property type="component" value="Unassembled WGS sequence"/>
</dbReference>
<dbReference type="InterPro" id="IPR006314">
    <property type="entry name" value="Dyp_peroxidase"/>
</dbReference>
<dbReference type="SUPFAM" id="SSF54909">
    <property type="entry name" value="Dimeric alpha+beta barrel"/>
    <property type="match status" value="1"/>
</dbReference>
<dbReference type="OrthoDB" id="9781066at2"/>
<evidence type="ECO:0000256" key="2">
    <source>
        <dbReference type="ARBA" id="ARBA00022559"/>
    </source>
</evidence>
<reference evidence="7" key="1">
    <citation type="submission" date="2017-01" db="EMBL/GenBank/DDBJ databases">
        <authorList>
            <person name="Varghese N."/>
            <person name="Submissions S."/>
        </authorList>
    </citation>
    <scope>NUCLEOTIDE SEQUENCE [LARGE SCALE GENOMIC DNA]</scope>
    <source>
        <strain evidence="7">DSM 21054</strain>
    </source>
</reference>
<dbReference type="InterPro" id="IPR011008">
    <property type="entry name" value="Dimeric_a/b-barrel"/>
</dbReference>
<dbReference type="PANTHER" id="PTHR30521:SF0">
    <property type="entry name" value="DYP-TYPE PEROXIDASE FAMILY PROTEIN"/>
    <property type="match status" value="1"/>
</dbReference>
<keyword evidence="2 6" id="KW-0575">Peroxidase</keyword>
<evidence type="ECO:0000313" key="6">
    <source>
        <dbReference type="EMBL" id="SIT33366.1"/>
    </source>
</evidence>
<dbReference type="GO" id="GO:0005829">
    <property type="term" value="C:cytosol"/>
    <property type="evidence" value="ECO:0007669"/>
    <property type="project" value="TreeGrafter"/>
</dbReference>
<dbReference type="PANTHER" id="PTHR30521">
    <property type="entry name" value="DEFERROCHELATASE/PEROXIDASE"/>
    <property type="match status" value="1"/>
</dbReference>
<protein>
    <submittedName>
        <fullName evidence="6">Dyp-type peroxidase family</fullName>
    </submittedName>
</protein>
<keyword evidence="3" id="KW-0479">Metal-binding</keyword>
<evidence type="ECO:0000256" key="3">
    <source>
        <dbReference type="ARBA" id="ARBA00022723"/>
    </source>
</evidence>
<dbReference type="RefSeq" id="WP_076382198.1">
    <property type="nucleotide sequence ID" value="NZ_AP017422.1"/>
</dbReference>
<evidence type="ECO:0000256" key="4">
    <source>
        <dbReference type="ARBA" id="ARBA00023002"/>
    </source>
</evidence>
<dbReference type="GO" id="GO:0004601">
    <property type="term" value="F:peroxidase activity"/>
    <property type="evidence" value="ECO:0007669"/>
    <property type="project" value="UniProtKB-KW"/>
</dbReference>
<keyword evidence="5" id="KW-0408">Iron</keyword>
<dbReference type="STRING" id="477680.SAMN05421788_112133"/>
<accession>A0A173MKZ6</accession>